<dbReference type="EMBL" id="OY660887">
    <property type="protein sequence ID" value="CAJ1086999.1"/>
    <property type="molecule type" value="Genomic_DNA"/>
</dbReference>
<feature type="non-terminal residue" evidence="1">
    <location>
        <position position="1"/>
    </location>
</feature>
<evidence type="ECO:0000313" key="1">
    <source>
        <dbReference type="EMBL" id="CAJ1086999.1"/>
    </source>
</evidence>
<gene>
    <name evidence="1" type="ORF">XNOV1_A027281</name>
</gene>
<protein>
    <submittedName>
        <fullName evidence="1">Uncharacterized protein LOC120488729</fullName>
    </submittedName>
</protein>
<accession>A0AAV1HP76</accession>
<organism evidence="1 2">
    <name type="scientific">Xyrichtys novacula</name>
    <name type="common">Pearly razorfish</name>
    <name type="synonym">Hemipteronotus novacula</name>
    <dbReference type="NCBI Taxonomy" id="13765"/>
    <lineage>
        <taxon>Eukaryota</taxon>
        <taxon>Metazoa</taxon>
        <taxon>Chordata</taxon>
        <taxon>Craniata</taxon>
        <taxon>Vertebrata</taxon>
        <taxon>Euteleostomi</taxon>
        <taxon>Actinopterygii</taxon>
        <taxon>Neopterygii</taxon>
        <taxon>Teleostei</taxon>
        <taxon>Neoteleostei</taxon>
        <taxon>Acanthomorphata</taxon>
        <taxon>Eupercaria</taxon>
        <taxon>Labriformes</taxon>
        <taxon>Labridae</taxon>
        <taxon>Xyrichtys</taxon>
    </lineage>
</organism>
<dbReference type="PANTHER" id="PTHR33332">
    <property type="entry name" value="REVERSE TRANSCRIPTASE DOMAIN-CONTAINING PROTEIN"/>
    <property type="match status" value="1"/>
</dbReference>
<name>A0AAV1HP76_XYRNO</name>
<reference evidence="1" key="1">
    <citation type="submission" date="2023-08" db="EMBL/GenBank/DDBJ databases">
        <authorList>
            <person name="Alioto T."/>
            <person name="Alioto T."/>
            <person name="Gomez Garrido J."/>
        </authorList>
    </citation>
    <scope>NUCLEOTIDE SEQUENCE</scope>
</reference>
<dbReference type="Proteomes" id="UP001178508">
    <property type="component" value="Chromosome 24"/>
</dbReference>
<evidence type="ECO:0000313" key="2">
    <source>
        <dbReference type="Proteomes" id="UP001178508"/>
    </source>
</evidence>
<dbReference type="AlphaFoldDB" id="A0AAV1HP76"/>
<keyword evidence="2" id="KW-1185">Reference proteome</keyword>
<sequence length="263" mass="29460">TSSNAPEVTASLNKDLENLRKWADAWKVTFEPSKCKAIILSRKRNPSRPDLYFGTTKITLSEQMEVLGLSIDSKLTWTSHLSNICRRAGQRLGALRKLANKLDAKGRANIYKTQVRSIMEYSCLAWMNASPTTLRQLDLIQRKALKIIGVDEDLALQQYAISKLGHRRTVAATTVLYKMHTSNCPVDLKTLLPQAHTVGRITRRVLPSHALKVPKSKTNCLDRSFLHSAITTWNSLPPAVVGDITSTGVHAFKKRLNKYLLSI</sequence>
<proteinExistence type="predicted"/>